<sequence>VHSLVDEFLGLSDSTATPRSDPSPLPYVKEQEREREREQRQLVKRRSNLATVTKAIDASMASPVPYPTFPMTGTSSHTLSASITPSSDTLEDSAYPALETLHTLDSGGERGVRVSVGVAGVDGEERVERERSTSVGQSTTLTLSLSPVGSPVVDWTPKTAGGTSGTFPGEYRVLTE</sequence>
<organism evidence="2 3">
    <name type="scientific">Kipferlia bialata</name>
    <dbReference type="NCBI Taxonomy" id="797122"/>
    <lineage>
        <taxon>Eukaryota</taxon>
        <taxon>Metamonada</taxon>
        <taxon>Carpediemonas-like organisms</taxon>
        <taxon>Kipferlia</taxon>
    </lineage>
</organism>
<feature type="compositionally biased region" description="Polar residues" evidence="1">
    <location>
        <begin position="133"/>
        <end position="147"/>
    </location>
</feature>
<feature type="region of interest" description="Disordered" evidence="1">
    <location>
        <begin position="72"/>
        <end position="91"/>
    </location>
</feature>
<feature type="region of interest" description="Disordered" evidence="1">
    <location>
        <begin position="1"/>
        <end position="47"/>
    </location>
</feature>
<protein>
    <submittedName>
        <fullName evidence="2">Uncharacterized protein</fullName>
    </submittedName>
</protein>
<gene>
    <name evidence="2" type="ORF">KIPB_009370</name>
</gene>
<evidence type="ECO:0000313" key="3">
    <source>
        <dbReference type="Proteomes" id="UP000265618"/>
    </source>
</evidence>
<evidence type="ECO:0000256" key="1">
    <source>
        <dbReference type="SAM" id="MobiDB-lite"/>
    </source>
</evidence>
<reference evidence="2 3" key="1">
    <citation type="journal article" date="2018" name="PLoS ONE">
        <title>The draft genome of Kipferlia bialata reveals reductive genome evolution in fornicate parasites.</title>
        <authorList>
            <person name="Tanifuji G."/>
            <person name="Takabayashi S."/>
            <person name="Kume K."/>
            <person name="Takagi M."/>
            <person name="Nakayama T."/>
            <person name="Kamikawa R."/>
            <person name="Inagaki Y."/>
            <person name="Hashimoto T."/>
        </authorList>
    </citation>
    <scope>NUCLEOTIDE SEQUENCE [LARGE SCALE GENOMIC DNA]</scope>
    <source>
        <strain evidence="2">NY0173</strain>
    </source>
</reference>
<comment type="caution">
    <text evidence="2">The sequence shown here is derived from an EMBL/GenBank/DDBJ whole genome shotgun (WGS) entry which is preliminary data.</text>
</comment>
<feature type="compositionally biased region" description="Polar residues" evidence="1">
    <location>
        <begin position="72"/>
        <end position="88"/>
    </location>
</feature>
<dbReference type="EMBL" id="BDIP01003162">
    <property type="protein sequence ID" value="GIQ87349.1"/>
    <property type="molecule type" value="Genomic_DNA"/>
</dbReference>
<dbReference type="AlphaFoldDB" id="A0A9K3D4X5"/>
<evidence type="ECO:0000313" key="2">
    <source>
        <dbReference type="EMBL" id="GIQ87349.1"/>
    </source>
</evidence>
<keyword evidence="3" id="KW-1185">Reference proteome</keyword>
<dbReference type="Proteomes" id="UP000265618">
    <property type="component" value="Unassembled WGS sequence"/>
</dbReference>
<accession>A0A9K3D4X5</accession>
<feature type="compositionally biased region" description="Basic and acidic residues" evidence="1">
    <location>
        <begin position="29"/>
        <end position="41"/>
    </location>
</feature>
<proteinExistence type="predicted"/>
<feature type="region of interest" description="Disordered" evidence="1">
    <location>
        <begin position="126"/>
        <end position="176"/>
    </location>
</feature>
<feature type="non-terminal residue" evidence="2">
    <location>
        <position position="176"/>
    </location>
</feature>
<name>A0A9K3D4X5_9EUKA</name>